<sequence length="75" mass="8054">MRRWAALGLLTGVLSMAGTTPTAAQENDFLAVGSDAPDIEFTGATRYGVVGDLRLSEYRGETIVLAFFFRARTPG</sequence>
<evidence type="ECO:0000313" key="3">
    <source>
        <dbReference type="Proteomes" id="UP001484239"/>
    </source>
</evidence>
<organism evidence="2 3">
    <name type="scientific">Gaopeijia maritima</name>
    <dbReference type="NCBI Taxonomy" id="3119007"/>
    <lineage>
        <taxon>Bacteria</taxon>
        <taxon>Pseudomonadati</taxon>
        <taxon>Gemmatimonadota</taxon>
        <taxon>Longimicrobiia</taxon>
        <taxon>Gaopeijiales</taxon>
        <taxon>Gaopeijiaceae</taxon>
        <taxon>Gaopeijia</taxon>
    </lineage>
</organism>
<dbReference type="RefSeq" id="WP_405281104.1">
    <property type="nucleotide sequence ID" value="NZ_CP144380.1"/>
</dbReference>
<evidence type="ECO:0000313" key="2">
    <source>
        <dbReference type="EMBL" id="MEK9502797.1"/>
    </source>
</evidence>
<evidence type="ECO:0000256" key="1">
    <source>
        <dbReference type="SAM" id="SignalP"/>
    </source>
</evidence>
<dbReference type="Gene3D" id="3.40.30.10">
    <property type="entry name" value="Glutaredoxin"/>
    <property type="match status" value="1"/>
</dbReference>
<proteinExistence type="predicted"/>
<dbReference type="EMBL" id="JBBHLI010000015">
    <property type="protein sequence ID" value="MEK9502797.1"/>
    <property type="molecule type" value="Genomic_DNA"/>
</dbReference>
<protein>
    <recommendedName>
        <fullName evidence="4">Alkyl hydroperoxide reductase subunit C/ Thiol specific antioxidant domain-containing protein</fullName>
    </recommendedName>
</protein>
<feature type="signal peptide" evidence="1">
    <location>
        <begin position="1"/>
        <end position="24"/>
    </location>
</feature>
<feature type="chain" id="PRO_5046788150" description="Alkyl hydroperoxide reductase subunit C/ Thiol specific antioxidant domain-containing protein" evidence="1">
    <location>
        <begin position="25"/>
        <end position="75"/>
    </location>
</feature>
<comment type="caution">
    <text evidence="2">The sequence shown here is derived from an EMBL/GenBank/DDBJ whole genome shotgun (WGS) entry which is preliminary data.</text>
</comment>
<evidence type="ECO:0008006" key="4">
    <source>
        <dbReference type="Google" id="ProtNLM"/>
    </source>
</evidence>
<reference evidence="2 3" key="1">
    <citation type="submission" date="2024-02" db="EMBL/GenBank/DDBJ databases">
        <title>A novel Gemmatimonadota bacterium.</title>
        <authorList>
            <person name="Du Z.-J."/>
            <person name="Ye Y.-Q."/>
        </authorList>
    </citation>
    <scope>NUCLEOTIDE SEQUENCE [LARGE SCALE GENOMIC DNA]</scope>
    <source>
        <strain evidence="2 3">DH-20</strain>
    </source>
</reference>
<name>A0ABU9EDH4_9BACT</name>
<accession>A0ABU9EDH4</accession>
<dbReference type="Proteomes" id="UP001484239">
    <property type="component" value="Unassembled WGS sequence"/>
</dbReference>
<keyword evidence="3" id="KW-1185">Reference proteome</keyword>
<gene>
    <name evidence="2" type="ORF">WI372_17505</name>
</gene>
<keyword evidence="1" id="KW-0732">Signal</keyword>